<feature type="domain" description="UBA" evidence="7">
    <location>
        <begin position="157"/>
        <end position="197"/>
    </location>
</feature>
<evidence type="ECO:0000313" key="9">
    <source>
        <dbReference type="Proteomes" id="UP000779049"/>
    </source>
</evidence>
<gene>
    <name evidence="6 8" type="primary">ruvA</name>
    <name evidence="8" type="ORF">FLB61_10010</name>
</gene>
<comment type="subunit">
    <text evidence="6">Homotetramer. Forms an RuvA(8)-RuvB(12)-Holliday junction (HJ) complex. HJ DNA is sandwiched between 2 RuvA tetramers; dsDNA enters through RuvA and exits via RuvB. An RuvB hexamer assembles on each DNA strand where it exits the tetramer. Each RuvB hexamer is contacted by two RuvA subunits (via domain III) on 2 adjacent RuvB subunits; this complex drives branch migration. In the full resolvosome a probable DNA-RuvA(4)-RuvB(12)-RuvC(2) complex forms which resolves the HJ.</text>
</comment>
<keyword evidence="5 6" id="KW-0234">DNA repair</keyword>
<dbReference type="InterPro" id="IPR013849">
    <property type="entry name" value="DNA_helicase_Holl-junc_RuvA_I"/>
</dbReference>
<dbReference type="Proteomes" id="UP000779049">
    <property type="component" value="Unassembled WGS sequence"/>
</dbReference>
<dbReference type="Pfam" id="PF07499">
    <property type="entry name" value="RuvA_C"/>
    <property type="match status" value="1"/>
</dbReference>
<keyword evidence="1 6" id="KW-0963">Cytoplasm</keyword>
<evidence type="ECO:0000256" key="6">
    <source>
        <dbReference type="HAMAP-Rule" id="MF_00031"/>
    </source>
</evidence>
<evidence type="ECO:0000256" key="3">
    <source>
        <dbReference type="ARBA" id="ARBA00023125"/>
    </source>
</evidence>
<dbReference type="SUPFAM" id="SSF50249">
    <property type="entry name" value="Nucleic acid-binding proteins"/>
    <property type="match status" value="1"/>
</dbReference>
<dbReference type="Gene3D" id="1.10.150.20">
    <property type="entry name" value="5' to 3' exonuclease, C-terminal subdomain"/>
    <property type="match status" value="1"/>
</dbReference>
<accession>A0ABS7L8J5</accession>
<keyword evidence="2 6" id="KW-0227">DNA damage</keyword>
<dbReference type="InterPro" id="IPR011114">
    <property type="entry name" value="RuvA_C"/>
</dbReference>
<evidence type="ECO:0000259" key="7">
    <source>
        <dbReference type="PROSITE" id="PS50030"/>
    </source>
</evidence>
<comment type="caution">
    <text evidence="6">Lacks conserved residue(s) required for the propagation of feature annotation.</text>
</comment>
<dbReference type="Gene3D" id="2.40.50.140">
    <property type="entry name" value="Nucleic acid-binding proteins"/>
    <property type="match status" value="1"/>
</dbReference>
<organism evidence="8 9">
    <name type="scientific">Sellimonas caecigallum</name>
    <dbReference type="NCBI Taxonomy" id="2592333"/>
    <lineage>
        <taxon>Bacteria</taxon>
        <taxon>Bacillati</taxon>
        <taxon>Bacillota</taxon>
        <taxon>Clostridia</taxon>
        <taxon>Lachnospirales</taxon>
        <taxon>Lachnospiraceae</taxon>
        <taxon>Sellimonas</taxon>
    </lineage>
</organism>
<evidence type="ECO:0000256" key="1">
    <source>
        <dbReference type="ARBA" id="ARBA00022490"/>
    </source>
</evidence>
<evidence type="ECO:0000256" key="5">
    <source>
        <dbReference type="ARBA" id="ARBA00023204"/>
    </source>
</evidence>
<dbReference type="Gene3D" id="1.10.8.10">
    <property type="entry name" value="DNA helicase RuvA subunit, C-terminal domain"/>
    <property type="match status" value="1"/>
</dbReference>
<feature type="region of interest" description="Domain II" evidence="6">
    <location>
        <begin position="65"/>
        <end position="142"/>
    </location>
</feature>
<evidence type="ECO:0000313" key="8">
    <source>
        <dbReference type="EMBL" id="MBY0759413.1"/>
    </source>
</evidence>
<dbReference type="Pfam" id="PF14520">
    <property type="entry name" value="HHH_5"/>
    <property type="match status" value="1"/>
</dbReference>
<protein>
    <recommendedName>
        <fullName evidence="6">Holliday junction branch migration complex subunit RuvA</fullName>
    </recommendedName>
</protein>
<reference evidence="8 9" key="1">
    <citation type="journal article" date="2020" name="New Microbes New Infect">
        <title>Sellimonas caecigallum sp. nov., description and genome sequence of a new member of the Sellimonas genus isolated from the cecum of feral chicken.</title>
        <authorList>
            <person name="Wongkuna S."/>
            <person name="Ghimire S."/>
            <person name="Antony L."/>
            <person name="Chankhamhaengdecha S."/>
            <person name="Janvilisri T."/>
            <person name="Scaria J."/>
        </authorList>
    </citation>
    <scope>NUCLEOTIDE SEQUENCE [LARGE SCALE GENOMIC DNA]</scope>
    <source>
        <strain evidence="8 9">SW451</strain>
    </source>
</reference>
<dbReference type="InterPro" id="IPR010994">
    <property type="entry name" value="RuvA_2-like"/>
</dbReference>
<dbReference type="SUPFAM" id="SSF46929">
    <property type="entry name" value="DNA helicase RuvA subunit, C-terminal domain"/>
    <property type="match status" value="1"/>
</dbReference>
<comment type="caution">
    <text evidence="8">The sequence shown here is derived from an EMBL/GenBank/DDBJ whole genome shotgun (WGS) entry which is preliminary data.</text>
</comment>
<comment type="similarity">
    <text evidence="6">Belongs to the RuvA family.</text>
</comment>
<comment type="subcellular location">
    <subcellularLocation>
        <location evidence="6">Cytoplasm</location>
    </subcellularLocation>
</comment>
<feature type="region of interest" description="Domain I" evidence="6">
    <location>
        <begin position="1"/>
        <end position="64"/>
    </location>
</feature>
<feature type="region of interest" description="Domain III" evidence="6">
    <location>
        <begin position="150"/>
        <end position="205"/>
    </location>
</feature>
<sequence>MIAYIRGTLEDLEEDKAVIDVGGIGYGVFMSGQSMSRLPNLGEEVKLYTYLNVKEDAMQLYGFLTKDELEVYKLVISVSGIGPKGGLSVLGQMTPNDLRFAVMANDVKAISKAPGIGKKTAEKLILELKDKLKFEDTLGGTMDGTSADTAAATGIGQIQKEAVEALVALGYGSTEALQAVKKAGGSEQLSVEDVLKQALKQMAFI</sequence>
<comment type="domain">
    <text evidence="6">Has three domains with a flexible linker between the domains II and III and assumes an 'L' shape. Domain III is highly mobile and contacts RuvB.</text>
</comment>
<name>A0ABS7L8J5_9FIRM</name>
<dbReference type="InterPro" id="IPR012340">
    <property type="entry name" value="NA-bd_OB-fold"/>
</dbReference>
<keyword evidence="9" id="KW-1185">Reference proteome</keyword>
<keyword evidence="3 6" id="KW-0238">DNA-binding</keyword>
<evidence type="ECO:0000256" key="2">
    <source>
        <dbReference type="ARBA" id="ARBA00022763"/>
    </source>
</evidence>
<dbReference type="InterPro" id="IPR015940">
    <property type="entry name" value="UBA"/>
</dbReference>
<keyword evidence="4 6" id="KW-0233">DNA recombination</keyword>
<dbReference type="HAMAP" id="MF_00031">
    <property type="entry name" value="DNA_HJ_migration_RuvA"/>
    <property type="match status" value="1"/>
</dbReference>
<dbReference type="RefSeq" id="WP_221920052.1">
    <property type="nucleotide sequence ID" value="NZ_CP173660.1"/>
</dbReference>
<dbReference type="InterPro" id="IPR036267">
    <property type="entry name" value="RuvA_C_sf"/>
</dbReference>
<evidence type="ECO:0000256" key="4">
    <source>
        <dbReference type="ARBA" id="ARBA00023172"/>
    </source>
</evidence>
<comment type="function">
    <text evidence="6">The RuvA-RuvB-RuvC complex processes Holliday junction (HJ) DNA during genetic recombination and DNA repair, while the RuvA-RuvB complex plays an important role in the rescue of blocked DNA replication forks via replication fork reversal (RFR). RuvA specifically binds to HJ cruciform DNA, conferring on it an open structure. The RuvB hexamer acts as an ATP-dependent pump, pulling dsDNA into and through the RuvAB complex. HJ branch migration allows RuvC to scan DNA until it finds its consensus sequence, where it cleaves and resolves the cruciform DNA.</text>
</comment>
<dbReference type="EMBL" id="VIRV01000015">
    <property type="protein sequence ID" value="MBY0759413.1"/>
    <property type="molecule type" value="Genomic_DNA"/>
</dbReference>
<dbReference type="CDD" id="cd14332">
    <property type="entry name" value="UBA_RuvA_C"/>
    <property type="match status" value="1"/>
</dbReference>
<dbReference type="SUPFAM" id="SSF47781">
    <property type="entry name" value="RuvA domain 2-like"/>
    <property type="match status" value="1"/>
</dbReference>
<dbReference type="Pfam" id="PF01330">
    <property type="entry name" value="RuvA_N"/>
    <property type="match status" value="1"/>
</dbReference>
<dbReference type="InterPro" id="IPR000085">
    <property type="entry name" value="RuvA"/>
</dbReference>
<dbReference type="NCBIfam" id="TIGR00084">
    <property type="entry name" value="ruvA"/>
    <property type="match status" value="1"/>
</dbReference>
<dbReference type="PROSITE" id="PS50030">
    <property type="entry name" value="UBA"/>
    <property type="match status" value="1"/>
</dbReference>
<proteinExistence type="inferred from homology"/>